<protein>
    <submittedName>
        <fullName evidence="1">Uncharacterized protein</fullName>
    </submittedName>
</protein>
<dbReference type="EMBL" id="BBMN01000021">
    <property type="protein sequence ID" value="GAL08085.1"/>
    <property type="molecule type" value="Genomic_DNA"/>
</dbReference>
<proteinExistence type="predicted"/>
<evidence type="ECO:0000313" key="1">
    <source>
        <dbReference type="EMBL" id="GAL08085.1"/>
    </source>
</evidence>
<comment type="caution">
    <text evidence="1">The sequence shown here is derived from an EMBL/GenBank/DDBJ whole genome shotgun (WGS) entry which is preliminary data.</text>
</comment>
<dbReference type="STRING" id="754436.JCM19237_6857"/>
<dbReference type="AlphaFoldDB" id="A0A090QY31"/>
<sequence>MPYLAQDKLMTPQHLERLPRVLGESSARDYMSQGDTVWVDSELEKGSECGFTVRTWCLSVIWKRAKAAK</sequence>
<name>A0A090QY31_9GAMM</name>
<gene>
    <name evidence="1" type="ORF">JCM19237_6857</name>
</gene>
<organism evidence="1 2">
    <name type="scientific">Photobacterium aphoticum</name>
    <dbReference type="NCBI Taxonomy" id="754436"/>
    <lineage>
        <taxon>Bacteria</taxon>
        <taxon>Pseudomonadati</taxon>
        <taxon>Pseudomonadota</taxon>
        <taxon>Gammaproteobacteria</taxon>
        <taxon>Vibrionales</taxon>
        <taxon>Vibrionaceae</taxon>
        <taxon>Photobacterium</taxon>
    </lineage>
</organism>
<accession>A0A090QY31</accession>
<dbReference type="Proteomes" id="UP000029227">
    <property type="component" value="Unassembled WGS sequence"/>
</dbReference>
<reference evidence="1 2" key="1">
    <citation type="journal article" date="2014" name="Genome Announc.">
        <title>Draft Genome Sequences of Two Vibrionaceae Species, Vibrio ponticus C121 and Photobacterium aphoticum C119, Isolated as Coral Reef Microbiota.</title>
        <authorList>
            <person name="Al-saari N."/>
            <person name="Meirelles P.M."/>
            <person name="Mino S."/>
            <person name="Suda W."/>
            <person name="Oshima K."/>
            <person name="Hattori M."/>
            <person name="Ohkuma M."/>
            <person name="Thompson F.L."/>
            <person name="Gomez-Gil B."/>
            <person name="Sawabe T."/>
            <person name="Sawabe T."/>
        </authorList>
    </citation>
    <scope>NUCLEOTIDE SEQUENCE [LARGE SCALE GENOMIC DNA]</scope>
    <source>
        <strain evidence="1 2">JCM 19237</strain>
    </source>
</reference>
<evidence type="ECO:0000313" key="2">
    <source>
        <dbReference type="Proteomes" id="UP000029227"/>
    </source>
</evidence>